<dbReference type="Pfam" id="PF01966">
    <property type="entry name" value="HD"/>
    <property type="match status" value="1"/>
</dbReference>
<feature type="transmembrane region" description="Helical" evidence="1">
    <location>
        <begin position="316"/>
        <end position="339"/>
    </location>
</feature>
<feature type="transmembrane region" description="Helical" evidence="1">
    <location>
        <begin position="286"/>
        <end position="304"/>
    </location>
</feature>
<dbReference type="PROSITE" id="PS51831">
    <property type="entry name" value="HD"/>
    <property type="match status" value="1"/>
</dbReference>
<accession>A0A8E2LE93</accession>
<dbReference type="NCBIfam" id="TIGR00277">
    <property type="entry name" value="HDIG"/>
    <property type="match status" value="1"/>
</dbReference>
<dbReference type="PANTHER" id="PTHR36442:SF1">
    <property type="entry name" value="CYCLIC-DI-AMP PHOSPHODIESTERASE PGPH"/>
    <property type="match status" value="1"/>
</dbReference>
<dbReference type="Proteomes" id="UP000189761">
    <property type="component" value="Unassembled WGS sequence"/>
</dbReference>
<evidence type="ECO:0000256" key="1">
    <source>
        <dbReference type="SAM" id="Phobius"/>
    </source>
</evidence>
<organism evidence="3 4">
    <name type="scientific">Heyndrickxia oleronia</name>
    <dbReference type="NCBI Taxonomy" id="38875"/>
    <lineage>
        <taxon>Bacteria</taxon>
        <taxon>Bacillati</taxon>
        <taxon>Bacillota</taxon>
        <taxon>Bacilli</taxon>
        <taxon>Bacillales</taxon>
        <taxon>Bacillaceae</taxon>
        <taxon>Heyndrickxia</taxon>
    </lineage>
</organism>
<keyword evidence="1" id="KW-0812">Transmembrane</keyword>
<feature type="transmembrane region" description="Helical" evidence="1">
    <location>
        <begin position="18"/>
        <end position="37"/>
    </location>
</feature>
<keyword evidence="4" id="KW-1185">Reference proteome</keyword>
<dbReference type="RefSeq" id="WP_071976199.1">
    <property type="nucleotide sequence ID" value="NZ_CP065424.1"/>
</dbReference>
<dbReference type="InterPro" id="IPR011621">
    <property type="entry name" value="Metal-dep_PHydrolase_7TM_intra"/>
</dbReference>
<gene>
    <name evidence="3" type="ORF">BWZ43_07890</name>
</gene>
<feature type="transmembrane region" description="Helical" evidence="1">
    <location>
        <begin position="395"/>
        <end position="412"/>
    </location>
</feature>
<name>A0A8E2LE93_9BACI</name>
<dbReference type="Pfam" id="PF07698">
    <property type="entry name" value="7TM-7TMR_HD"/>
    <property type="match status" value="1"/>
</dbReference>
<dbReference type="InterPro" id="IPR006674">
    <property type="entry name" value="HD_domain"/>
</dbReference>
<reference evidence="3 4" key="1">
    <citation type="submission" date="2017-01" db="EMBL/GenBank/DDBJ databases">
        <title>Draft genome sequence of Bacillus oleronius.</title>
        <authorList>
            <person name="Allam M."/>
        </authorList>
    </citation>
    <scope>NUCLEOTIDE SEQUENCE [LARGE SCALE GENOMIC DNA]</scope>
    <source>
        <strain evidence="3 4">DSM 9356</strain>
    </source>
</reference>
<dbReference type="InterPro" id="IPR011624">
    <property type="entry name" value="Metal-dep_PHydrolase_7TM_extra"/>
</dbReference>
<keyword evidence="1" id="KW-1133">Transmembrane helix</keyword>
<evidence type="ECO:0000313" key="4">
    <source>
        <dbReference type="Proteomes" id="UP000189761"/>
    </source>
</evidence>
<evidence type="ECO:0000259" key="2">
    <source>
        <dbReference type="PROSITE" id="PS51831"/>
    </source>
</evidence>
<dbReference type="InterPro" id="IPR003607">
    <property type="entry name" value="HD/PDEase_dom"/>
</dbReference>
<sequence>MNLQDYISKVRTLLSYKVFTFICFLILAILLYGVLFYNVKPQTYDIELFSVADKTIRSPKTIVDEEKTKDEQQKAADAVEKVYTFQKEKEQNRVSLINSIFDFVTDANKEIPAHIKDKEMEKTDKKTDKERLVDLKSKLTSDVNEDVTKSISDAVLMDLLKATPFELEQTRNILNSQVEQLMGEKIREDKVRQYQGRMEDLIRDSSIPTELKSAAIALGKYAIVPNEIYDPEQTDIRKKQAMQSVEPIKILQGQVIVQEGHLIDHESYHQLELLGLLKSNPTIKPYIGLGIFVFLIIGSLYLYFSTFRVSEEKKQNYLILLSLIFIISLLLMKIIGLMADLELDKIGYLFPAAMAPMLIRMMLNERFAFIITIILAACGSIIFHDEITGSVNIEIAIYILFSGTAGILLLTNRNRKSNILQAGFFISIINILIIFFLLFLGNGQFTKMEYLYYTIFAFVSGLLSAILTIGLLPFFEAGFGVLSTLKLIELSSPNHPLLKKILTEAPGTYHHSVMVANLAEAACEAIGANGLLARVGCYYHDIGKTRRPQFFIENQMNIENPHNHISPETSKDIIIAHATDGAQMLKKHKLPKEIVDIAEQHHGTTLLKYFYYKAKEENDHIDEMDYRYPGPKPQTKEAAIISIADSVEAAVRSMTHPTPEQIKNLIDSIVQDRLKDGQLNECDITLKEIEVIKKTFSETLNGIFHSRIEYPNPK</sequence>
<dbReference type="Pfam" id="PF07697">
    <property type="entry name" value="7TMR-HDED"/>
    <property type="match status" value="1"/>
</dbReference>
<feature type="transmembrane region" description="Helical" evidence="1">
    <location>
        <begin position="451"/>
        <end position="475"/>
    </location>
</feature>
<dbReference type="InterPro" id="IPR006675">
    <property type="entry name" value="HDIG_dom"/>
</dbReference>
<feature type="transmembrane region" description="Helical" evidence="1">
    <location>
        <begin position="419"/>
        <end position="439"/>
    </location>
</feature>
<dbReference type="PANTHER" id="PTHR36442">
    <property type="entry name" value="CYCLIC-DI-AMP PHOSPHODIESTERASE PGPH"/>
    <property type="match status" value="1"/>
</dbReference>
<comment type="caution">
    <text evidence="3">The sequence shown here is derived from an EMBL/GenBank/DDBJ whole genome shotgun (WGS) entry which is preliminary data.</text>
</comment>
<dbReference type="Gene3D" id="1.10.3210.10">
    <property type="entry name" value="Hypothetical protein af1432"/>
    <property type="match status" value="1"/>
</dbReference>
<proteinExistence type="predicted"/>
<feature type="transmembrane region" description="Helical" evidence="1">
    <location>
        <begin position="367"/>
        <end position="383"/>
    </location>
</feature>
<keyword evidence="1" id="KW-0472">Membrane</keyword>
<dbReference type="SMART" id="SM00471">
    <property type="entry name" value="HDc"/>
    <property type="match status" value="1"/>
</dbReference>
<dbReference type="EMBL" id="MTLA01000074">
    <property type="protein sequence ID" value="OOP68890.1"/>
    <property type="molecule type" value="Genomic_DNA"/>
</dbReference>
<feature type="domain" description="HD" evidence="2">
    <location>
        <begin position="508"/>
        <end position="650"/>
    </location>
</feature>
<dbReference type="AlphaFoldDB" id="A0A8E2LE93"/>
<dbReference type="InterPro" id="IPR052722">
    <property type="entry name" value="PgpH_phosphodiesterase"/>
</dbReference>
<dbReference type="SUPFAM" id="SSF109604">
    <property type="entry name" value="HD-domain/PDEase-like"/>
    <property type="match status" value="1"/>
</dbReference>
<evidence type="ECO:0000313" key="3">
    <source>
        <dbReference type="EMBL" id="OOP68890.1"/>
    </source>
</evidence>
<protein>
    <recommendedName>
        <fullName evidence="2">HD domain-containing protein</fullName>
    </recommendedName>
</protein>
<dbReference type="CDD" id="cd00077">
    <property type="entry name" value="HDc"/>
    <property type="match status" value="1"/>
</dbReference>